<evidence type="ECO:0000256" key="2">
    <source>
        <dbReference type="ARBA" id="ARBA00022771"/>
    </source>
</evidence>
<feature type="region of interest" description="Disordered" evidence="5">
    <location>
        <begin position="339"/>
        <end position="369"/>
    </location>
</feature>
<evidence type="ECO:0000256" key="1">
    <source>
        <dbReference type="ARBA" id="ARBA00022723"/>
    </source>
</evidence>
<dbReference type="PROSITE" id="PS50966">
    <property type="entry name" value="ZF_SWIM"/>
    <property type="match status" value="1"/>
</dbReference>
<organism evidence="7 8">
    <name type="scientific">Dioscorea cayennensis subsp. rotundata</name>
    <name type="common">White Guinea yam</name>
    <name type="synonym">Dioscorea rotundata</name>
    <dbReference type="NCBI Taxonomy" id="55577"/>
    <lineage>
        <taxon>Eukaryota</taxon>
        <taxon>Viridiplantae</taxon>
        <taxon>Streptophyta</taxon>
        <taxon>Embryophyta</taxon>
        <taxon>Tracheophyta</taxon>
        <taxon>Spermatophyta</taxon>
        <taxon>Magnoliopsida</taxon>
        <taxon>Liliopsida</taxon>
        <taxon>Dioscoreales</taxon>
        <taxon>Dioscoreaceae</taxon>
        <taxon>Dioscorea</taxon>
    </lineage>
</organism>
<evidence type="ECO:0000313" key="8">
    <source>
        <dbReference type="RefSeq" id="XP_039113801.1"/>
    </source>
</evidence>
<dbReference type="SMART" id="SM00575">
    <property type="entry name" value="ZnF_PMZ"/>
    <property type="match status" value="1"/>
</dbReference>
<dbReference type="Pfam" id="PF04434">
    <property type="entry name" value="SWIM"/>
    <property type="match status" value="1"/>
</dbReference>
<reference evidence="8" key="1">
    <citation type="submission" date="2025-08" db="UniProtKB">
        <authorList>
            <consortium name="RefSeq"/>
        </authorList>
    </citation>
    <scope>IDENTIFICATION</scope>
</reference>
<feature type="region of interest" description="Disordered" evidence="5">
    <location>
        <begin position="264"/>
        <end position="291"/>
    </location>
</feature>
<feature type="domain" description="SWIM-type" evidence="6">
    <location>
        <begin position="189"/>
        <end position="221"/>
    </location>
</feature>
<dbReference type="InterPro" id="IPR007527">
    <property type="entry name" value="Znf_SWIM"/>
</dbReference>
<feature type="compositionally biased region" description="Basic and acidic residues" evidence="5">
    <location>
        <begin position="440"/>
        <end position="450"/>
    </location>
</feature>
<keyword evidence="7" id="KW-1185">Reference proteome</keyword>
<evidence type="ECO:0000256" key="3">
    <source>
        <dbReference type="ARBA" id="ARBA00022833"/>
    </source>
</evidence>
<protein>
    <submittedName>
        <fullName evidence="8">Uncharacterized protein LOC120249377</fullName>
    </submittedName>
</protein>
<feature type="region of interest" description="Disordered" evidence="5">
    <location>
        <begin position="402"/>
        <end position="450"/>
    </location>
</feature>
<evidence type="ECO:0000256" key="5">
    <source>
        <dbReference type="SAM" id="MobiDB-lite"/>
    </source>
</evidence>
<evidence type="ECO:0000259" key="6">
    <source>
        <dbReference type="PROSITE" id="PS50966"/>
    </source>
</evidence>
<keyword evidence="1" id="KW-0479">Metal-binding</keyword>
<name>A0AB40AG52_DIOCR</name>
<keyword evidence="3" id="KW-0862">Zinc</keyword>
<dbReference type="PANTHER" id="PTHR31973:SF197">
    <property type="entry name" value="SWIM-TYPE DOMAIN-CONTAINING PROTEIN"/>
    <property type="match status" value="1"/>
</dbReference>
<proteinExistence type="predicted"/>
<evidence type="ECO:0000256" key="4">
    <source>
        <dbReference type="PROSITE-ProRule" id="PRU00325"/>
    </source>
</evidence>
<dbReference type="AlphaFoldDB" id="A0AB40AG52"/>
<dbReference type="PANTHER" id="PTHR31973">
    <property type="entry name" value="POLYPROTEIN, PUTATIVE-RELATED"/>
    <property type="match status" value="1"/>
</dbReference>
<sequence length="450" mass="50860">MQKGLIHAVNNLLPLIEHRMCARHIYARWGKIYPGKDLHIQFWCIARSTSEPEVKKQIQKMKDLKGGAKAVEELLDRWPISGWCNAFFSDLIKCDVIDNNMCETFNGVILESRSKPIITMLEDFRQYVMIRIAVKRQFALKWKNSCGPNILARIEKERKKTSKWQVEWNGGASHEVFRDDLMQHAREGYVVMLACQSCSCGKWNKSGIPCEHALAVISFNGVDPVDFVAEWFKKETYVRAYSFTVNPVKGREFWPVSDEGPLQPPVVKKMPGRPVKKRRREPLEGKHGSKTKISRHGRVFKCTICHEEGHNKLRCPKKDNNIPTGCPQVETSLVLDETNVGNRQRRQRRMSGATQASKGKKKMHASVQGSGPHLGGVIVGRDNPQFASFITAGKLNALKSRENAANQTKDGDQSELTSIAFEDAAFPTQDSMTSATTQGKKLDTKNKRPV</sequence>
<dbReference type="Proteomes" id="UP001515500">
    <property type="component" value="Chromosome 19"/>
</dbReference>
<accession>A0AB40AG52</accession>
<keyword evidence="2 4" id="KW-0863">Zinc-finger</keyword>
<dbReference type="RefSeq" id="XP_039113801.1">
    <property type="nucleotide sequence ID" value="XM_039257867.1"/>
</dbReference>
<dbReference type="GO" id="GO:0008270">
    <property type="term" value="F:zinc ion binding"/>
    <property type="evidence" value="ECO:0007669"/>
    <property type="project" value="UniProtKB-KW"/>
</dbReference>
<gene>
    <name evidence="8" type="primary">LOC120249377</name>
</gene>
<dbReference type="GeneID" id="120249377"/>
<evidence type="ECO:0000313" key="7">
    <source>
        <dbReference type="Proteomes" id="UP001515500"/>
    </source>
</evidence>
<feature type="compositionally biased region" description="Basic residues" evidence="5">
    <location>
        <begin position="270"/>
        <end position="280"/>
    </location>
</feature>
<dbReference type="InterPro" id="IPR006564">
    <property type="entry name" value="Znf_PMZ"/>
</dbReference>
<feature type="compositionally biased region" description="Polar residues" evidence="5">
    <location>
        <begin position="428"/>
        <end position="439"/>
    </location>
</feature>